<accession>A0A024TPT0</accession>
<feature type="region of interest" description="Disordered" evidence="1">
    <location>
        <begin position="103"/>
        <end position="155"/>
    </location>
</feature>
<dbReference type="EMBL" id="KI913978">
    <property type="protein sequence ID" value="ETV95999.1"/>
    <property type="molecule type" value="Genomic_DNA"/>
</dbReference>
<organism evidence="2">
    <name type="scientific">Aphanomyces invadans</name>
    <dbReference type="NCBI Taxonomy" id="157072"/>
    <lineage>
        <taxon>Eukaryota</taxon>
        <taxon>Sar</taxon>
        <taxon>Stramenopiles</taxon>
        <taxon>Oomycota</taxon>
        <taxon>Saprolegniomycetes</taxon>
        <taxon>Saprolegniales</taxon>
        <taxon>Verrucalvaceae</taxon>
        <taxon>Aphanomyces</taxon>
    </lineage>
</organism>
<evidence type="ECO:0000256" key="1">
    <source>
        <dbReference type="SAM" id="MobiDB-lite"/>
    </source>
</evidence>
<dbReference type="GeneID" id="20087704"/>
<dbReference type="AlphaFoldDB" id="A0A024TPT0"/>
<dbReference type="RefSeq" id="XP_008875310.1">
    <property type="nucleotide sequence ID" value="XM_008877088.1"/>
</dbReference>
<sequence>MRSSLSGSISSRGWDNSTLQNCGIVCTSVKTNVTPASAISVSWRVLHSVSSATTACMFGSCSTPLNCRTIALYSDEVWTVRWAKSAARPAAVRFCHLPTTNATTNAEKRLPQIPDRPPNDSSHTQGSTKKSGVQSASSGLSTAKSEIDDVATGLN</sequence>
<reference evidence="2" key="1">
    <citation type="submission" date="2013-12" db="EMBL/GenBank/DDBJ databases">
        <title>The Genome Sequence of Aphanomyces invadans NJM9701.</title>
        <authorList>
            <consortium name="The Broad Institute Genomics Platform"/>
            <person name="Russ C."/>
            <person name="Tyler B."/>
            <person name="van West P."/>
            <person name="Dieguez-Uribeondo J."/>
            <person name="Young S.K."/>
            <person name="Zeng Q."/>
            <person name="Gargeya S."/>
            <person name="Fitzgerald M."/>
            <person name="Abouelleil A."/>
            <person name="Alvarado L."/>
            <person name="Chapman S.B."/>
            <person name="Gainer-Dewar J."/>
            <person name="Goldberg J."/>
            <person name="Griggs A."/>
            <person name="Gujja S."/>
            <person name="Hansen M."/>
            <person name="Howarth C."/>
            <person name="Imamovic A."/>
            <person name="Ireland A."/>
            <person name="Larimer J."/>
            <person name="McCowan C."/>
            <person name="Murphy C."/>
            <person name="Pearson M."/>
            <person name="Poon T.W."/>
            <person name="Priest M."/>
            <person name="Roberts A."/>
            <person name="Saif S."/>
            <person name="Shea T."/>
            <person name="Sykes S."/>
            <person name="Wortman J."/>
            <person name="Nusbaum C."/>
            <person name="Birren B."/>
        </authorList>
    </citation>
    <scope>NUCLEOTIDE SEQUENCE [LARGE SCALE GENOMIC DNA]</scope>
    <source>
        <strain evidence="2">NJM9701</strain>
    </source>
</reference>
<proteinExistence type="predicted"/>
<gene>
    <name evidence="2" type="ORF">H310_10654</name>
</gene>
<evidence type="ECO:0000313" key="2">
    <source>
        <dbReference type="EMBL" id="ETV95999.1"/>
    </source>
</evidence>
<feature type="compositionally biased region" description="Polar residues" evidence="1">
    <location>
        <begin position="119"/>
        <end position="144"/>
    </location>
</feature>
<name>A0A024TPT0_9STRA</name>
<protein>
    <submittedName>
        <fullName evidence="2">Uncharacterized protein</fullName>
    </submittedName>
</protein>
<dbReference type="VEuPathDB" id="FungiDB:H310_10654"/>